<dbReference type="PANTHER" id="PTHR43245">
    <property type="entry name" value="BIFUNCTIONAL POLYMYXIN RESISTANCE PROTEIN ARNA"/>
    <property type="match status" value="1"/>
</dbReference>
<accession>A0ABX8RT48</accession>
<dbReference type="EMBL" id="CP078145">
    <property type="protein sequence ID" value="QXN92813.1"/>
    <property type="molecule type" value="Genomic_DNA"/>
</dbReference>
<dbReference type="InterPro" id="IPR050177">
    <property type="entry name" value="Lipid_A_modif_metabolic_enz"/>
</dbReference>
<feature type="domain" description="Thioester reductase (TE)" evidence="1">
    <location>
        <begin position="8"/>
        <end position="257"/>
    </location>
</feature>
<proteinExistence type="predicted"/>
<gene>
    <name evidence="2" type="ORF">KV110_06720</name>
</gene>
<organism evidence="2 3">
    <name type="scientific">Nocardia iowensis</name>
    <dbReference type="NCBI Taxonomy" id="204891"/>
    <lineage>
        <taxon>Bacteria</taxon>
        <taxon>Bacillati</taxon>
        <taxon>Actinomycetota</taxon>
        <taxon>Actinomycetes</taxon>
        <taxon>Mycobacteriales</taxon>
        <taxon>Nocardiaceae</taxon>
        <taxon>Nocardia</taxon>
    </lineage>
</organism>
<dbReference type="RefSeq" id="WP_218474364.1">
    <property type="nucleotide sequence ID" value="NZ_BAABJN010000005.1"/>
</dbReference>
<dbReference type="Pfam" id="PF07993">
    <property type="entry name" value="NAD_binding_4"/>
    <property type="match status" value="1"/>
</dbReference>
<evidence type="ECO:0000313" key="3">
    <source>
        <dbReference type="Proteomes" id="UP000694257"/>
    </source>
</evidence>
<protein>
    <submittedName>
        <fullName evidence="2">SDR family oxidoreductase</fullName>
    </submittedName>
</protein>
<sequence length="362" mass="39993">MAEPTVAITGATGFLGIHLVPELLRRHAALTVLARGEPKSVLDRLIGLLRWTGGRCDELAERVRVVQVDPVRPRLGLSETRFRELADELQVIWHCAGDTTLAAPLERLRQINVTGTRHVLELATAGTQRPLVCHTSSVGVAGARRHGTIPEQRQDDTCGFENPYERSKYEAETVVHAWFAEHARPVIVFRPSVLITDLPRRPEFPRHTLSFVAEAIESGMTGFGLDPRSPLAPRLPVRIPGDPTASINLVPVDSAAATMARLADRAPSGGIDTYHVVHYRNTLISDMLTAFQRTYPVDARLVPRPPEDQSPLEKLLGEQTAFLGYARHHRRYDDSRVRAALGPPTPASDIDVNYLQSAIRPT</sequence>
<dbReference type="Proteomes" id="UP000694257">
    <property type="component" value="Chromosome"/>
</dbReference>
<reference evidence="2 3" key="1">
    <citation type="submission" date="2021-07" db="EMBL/GenBank/DDBJ databases">
        <title>Whole Genome Sequence of Nocardia Iowensis.</title>
        <authorList>
            <person name="Lamm A."/>
            <person name="Collins-Fairclough A.M."/>
            <person name="Bunk B."/>
            <person name="Sproer C."/>
        </authorList>
    </citation>
    <scope>NUCLEOTIDE SEQUENCE [LARGE SCALE GENOMIC DNA]</scope>
    <source>
        <strain evidence="2 3">NRRL 5646</strain>
    </source>
</reference>
<dbReference type="InterPro" id="IPR013120">
    <property type="entry name" value="FAR_NAD-bd"/>
</dbReference>
<name>A0ABX8RT48_NOCIO</name>
<keyword evidence="3" id="KW-1185">Reference proteome</keyword>
<evidence type="ECO:0000313" key="2">
    <source>
        <dbReference type="EMBL" id="QXN92813.1"/>
    </source>
</evidence>
<evidence type="ECO:0000259" key="1">
    <source>
        <dbReference type="Pfam" id="PF07993"/>
    </source>
</evidence>